<dbReference type="Pfam" id="PF00583">
    <property type="entry name" value="Acetyltransf_1"/>
    <property type="match status" value="1"/>
</dbReference>
<name>A0A380S5W5_FIBSU</name>
<dbReference type="InterPro" id="IPR000182">
    <property type="entry name" value="GNAT_dom"/>
</dbReference>
<dbReference type="EMBL" id="UHJL01000002">
    <property type="protein sequence ID" value="SUQ24210.1"/>
    <property type="molecule type" value="Genomic_DNA"/>
</dbReference>
<dbReference type="RefSeq" id="WP_085491571.1">
    <property type="nucleotide sequence ID" value="NZ_UHJL01000002.1"/>
</dbReference>
<dbReference type="InterPro" id="IPR052523">
    <property type="entry name" value="Trichothecene_AcTrans"/>
</dbReference>
<evidence type="ECO:0000259" key="1">
    <source>
        <dbReference type="PROSITE" id="PS51186"/>
    </source>
</evidence>
<dbReference type="SUPFAM" id="SSF55729">
    <property type="entry name" value="Acyl-CoA N-acyltransferases (Nat)"/>
    <property type="match status" value="1"/>
</dbReference>
<dbReference type="CDD" id="cd04301">
    <property type="entry name" value="NAT_SF"/>
    <property type="match status" value="1"/>
</dbReference>
<feature type="domain" description="N-acetyltransferase" evidence="1">
    <location>
        <begin position="66"/>
        <end position="209"/>
    </location>
</feature>
<protein>
    <submittedName>
        <fullName evidence="2">Acetyltransferase (GNAT) family protein</fullName>
    </submittedName>
</protein>
<dbReference type="PANTHER" id="PTHR42791">
    <property type="entry name" value="GNAT FAMILY ACETYLTRANSFERASE"/>
    <property type="match status" value="1"/>
</dbReference>
<reference evidence="2 3" key="1">
    <citation type="submission" date="2017-08" db="EMBL/GenBank/DDBJ databases">
        <authorList>
            <person name="de Groot N.N."/>
        </authorList>
    </citation>
    <scope>NUCLEOTIDE SEQUENCE [LARGE SCALE GENOMIC DNA]</scope>
    <source>
        <strain evidence="2 3">HM2</strain>
    </source>
</reference>
<dbReference type="Gene3D" id="3.40.630.30">
    <property type="match status" value="1"/>
</dbReference>
<gene>
    <name evidence="2" type="ORF">SAMN05661053_1605</name>
</gene>
<dbReference type="Proteomes" id="UP000255423">
    <property type="component" value="Unassembled WGS sequence"/>
</dbReference>
<sequence length="209" mass="23992">MKLEFGLQTREELDEASAIMARAYEDYDYVTLYFRDAEKSRKGVQIFMNCVLKANYGKADLLAAHRDGKLVARATLEAPGFKKPSAFQYIIHGFWRVYLNTKWSEINGFVAMDEGASKPCHDFQKSGPDIWYLSMLEVDPSAQGQGVGSQFLTYMEEYVRERGGKQLALFTNSKENLAFYSKRGYEVFHECEIEHDGRKIGSWSMKKTL</sequence>
<accession>A0A380S5W5</accession>
<proteinExistence type="predicted"/>
<dbReference type="PROSITE" id="PS51186">
    <property type="entry name" value="GNAT"/>
    <property type="match status" value="1"/>
</dbReference>
<dbReference type="InterPro" id="IPR016181">
    <property type="entry name" value="Acyl_CoA_acyltransferase"/>
</dbReference>
<evidence type="ECO:0000313" key="2">
    <source>
        <dbReference type="EMBL" id="SUQ24210.1"/>
    </source>
</evidence>
<organism evidence="2 3">
    <name type="scientific">Fibrobacter succinogenes</name>
    <name type="common">Bacteroides succinogenes</name>
    <dbReference type="NCBI Taxonomy" id="833"/>
    <lineage>
        <taxon>Bacteria</taxon>
        <taxon>Pseudomonadati</taxon>
        <taxon>Fibrobacterota</taxon>
        <taxon>Fibrobacteria</taxon>
        <taxon>Fibrobacterales</taxon>
        <taxon>Fibrobacteraceae</taxon>
        <taxon>Fibrobacter</taxon>
    </lineage>
</organism>
<dbReference type="AlphaFoldDB" id="A0A380S5W5"/>
<keyword evidence="2" id="KW-0808">Transferase</keyword>
<evidence type="ECO:0000313" key="3">
    <source>
        <dbReference type="Proteomes" id="UP000255423"/>
    </source>
</evidence>
<dbReference type="PANTHER" id="PTHR42791:SF1">
    <property type="entry name" value="N-ACETYLTRANSFERASE DOMAIN-CONTAINING PROTEIN"/>
    <property type="match status" value="1"/>
</dbReference>
<dbReference type="GO" id="GO:0016747">
    <property type="term" value="F:acyltransferase activity, transferring groups other than amino-acyl groups"/>
    <property type="evidence" value="ECO:0007669"/>
    <property type="project" value="InterPro"/>
</dbReference>